<dbReference type="EMBL" id="ADGK01000053">
    <property type="protein sequence ID" value="EFE23824.1"/>
    <property type="molecule type" value="Genomic_DNA"/>
</dbReference>
<organism evidence="1 2">
    <name type="scientific">Edwardsiella tarda ATCC 23685</name>
    <dbReference type="NCBI Taxonomy" id="500638"/>
    <lineage>
        <taxon>Bacteria</taxon>
        <taxon>Pseudomonadati</taxon>
        <taxon>Pseudomonadota</taxon>
        <taxon>Gammaproteobacteria</taxon>
        <taxon>Enterobacterales</taxon>
        <taxon>Hafniaceae</taxon>
        <taxon>Edwardsiella</taxon>
    </lineage>
</organism>
<dbReference type="InterPro" id="IPR047111">
    <property type="entry name" value="YbaP-like"/>
</dbReference>
<dbReference type="HOGENOM" id="CLU_057525_3_0_6"/>
<dbReference type="Pfam" id="PF01963">
    <property type="entry name" value="TraB_PrgY_gumN"/>
    <property type="match status" value="1"/>
</dbReference>
<comment type="caution">
    <text evidence="1">The sequence shown here is derived from an EMBL/GenBank/DDBJ whole genome shotgun (WGS) entry which is preliminary data.</text>
</comment>
<dbReference type="CDD" id="cd14789">
    <property type="entry name" value="Tiki"/>
    <property type="match status" value="1"/>
</dbReference>
<evidence type="ECO:0000313" key="2">
    <source>
        <dbReference type="Proteomes" id="UP000003692"/>
    </source>
</evidence>
<dbReference type="Proteomes" id="UP000003692">
    <property type="component" value="Unassembled WGS sequence"/>
</dbReference>
<accession>D4F349</accession>
<protein>
    <submittedName>
        <fullName evidence="1">GumN protein</fullName>
    </submittedName>
</protein>
<dbReference type="PANTHER" id="PTHR40590">
    <property type="entry name" value="CYTOPLASMIC PROTEIN-RELATED"/>
    <property type="match status" value="1"/>
</dbReference>
<proteinExistence type="predicted"/>
<gene>
    <name evidence="1" type="ORF">EDWATA_01152</name>
</gene>
<name>D4F349_EDWTA</name>
<dbReference type="PANTHER" id="PTHR40590:SF1">
    <property type="entry name" value="CYTOPLASMIC PROTEIN"/>
    <property type="match status" value="1"/>
</dbReference>
<dbReference type="AlphaFoldDB" id="D4F349"/>
<evidence type="ECO:0000313" key="1">
    <source>
        <dbReference type="EMBL" id="EFE23824.1"/>
    </source>
</evidence>
<sequence>MWQLLAGGTMFHRLRRLAVRFGLLSAPRYPYPACDVTLPGAIRLHLVASIHMGNAAMSPLPAALLQRVAQAQALIVEADITRADSAITSEAQSLSLAQRLDAARYDALLRRCRETGLDASQLDRFPLWRCALLLQAQQAQQLGLNGEFGIDYQLLLEAQRATRPIIELEGAQSQLAMLHRLPHQGRDLLDDTLTHWQNNARLLQTLIGWWLTPPPALQTPLPMTFCPDLADVLMAQRNRAWCQQLRTLPPGDYVVAVGALHLFGPQGLPELLAADEGAR</sequence>
<dbReference type="InterPro" id="IPR002816">
    <property type="entry name" value="TraB/PrgY/GumN_fam"/>
</dbReference>
<reference evidence="1 2" key="1">
    <citation type="submission" date="2010-02" db="EMBL/GenBank/DDBJ databases">
        <authorList>
            <person name="Weinstock G."/>
            <person name="Sodergren E."/>
            <person name="Clifton S."/>
            <person name="Fulton L."/>
            <person name="Fulton B."/>
            <person name="Courtney L."/>
            <person name="Fronick C."/>
            <person name="Harrison M."/>
            <person name="Strong C."/>
            <person name="Farmer C."/>
            <person name="Delahaunty K."/>
            <person name="Markovic C."/>
            <person name="Hall O."/>
            <person name="Minx P."/>
            <person name="Tomlinson C."/>
            <person name="Mitreva M."/>
            <person name="Nelson J."/>
            <person name="Hou S."/>
            <person name="Wollam A."/>
            <person name="Pepin K.H."/>
            <person name="Johnson M."/>
            <person name="Bhonagiri V."/>
            <person name="Zhang X."/>
            <person name="Suruliraj S."/>
            <person name="Warren W."/>
            <person name="Chinwalla A."/>
            <person name="Mardis E.R."/>
            <person name="Wilson R.K."/>
        </authorList>
    </citation>
    <scope>NUCLEOTIDE SEQUENCE [LARGE SCALE GENOMIC DNA]</scope>
    <source>
        <strain evidence="1 2">ATCC 23685</strain>
    </source>
</reference>